<dbReference type="Pfam" id="PF14833">
    <property type="entry name" value="NAD_binding_11"/>
    <property type="match status" value="1"/>
</dbReference>
<dbReference type="GO" id="GO:0016491">
    <property type="term" value="F:oxidoreductase activity"/>
    <property type="evidence" value="ECO:0007669"/>
    <property type="project" value="UniProtKB-KW"/>
</dbReference>
<dbReference type="InterPro" id="IPR008927">
    <property type="entry name" value="6-PGluconate_DH-like_C_sf"/>
</dbReference>
<accession>A0ABU3Q667</accession>
<dbReference type="Gene3D" id="3.40.50.720">
    <property type="entry name" value="NAD(P)-binding Rossmann-like Domain"/>
    <property type="match status" value="1"/>
</dbReference>
<dbReference type="PANTHER" id="PTHR43060:SF15">
    <property type="entry name" value="3-HYDROXYISOBUTYRATE DEHYDROGENASE-LIKE 1, MITOCHONDRIAL-RELATED"/>
    <property type="match status" value="1"/>
</dbReference>
<dbReference type="InterPro" id="IPR036291">
    <property type="entry name" value="NAD(P)-bd_dom_sf"/>
</dbReference>
<evidence type="ECO:0000256" key="2">
    <source>
        <dbReference type="ARBA" id="ARBA00023027"/>
    </source>
</evidence>
<evidence type="ECO:0000313" key="5">
    <source>
        <dbReference type="EMBL" id="MDT9598812.1"/>
    </source>
</evidence>
<dbReference type="InterPro" id="IPR013328">
    <property type="entry name" value="6PGD_dom2"/>
</dbReference>
<evidence type="ECO:0000259" key="3">
    <source>
        <dbReference type="Pfam" id="PF03446"/>
    </source>
</evidence>
<keyword evidence="2" id="KW-0520">NAD</keyword>
<dbReference type="Pfam" id="PF03446">
    <property type="entry name" value="NAD_binding_2"/>
    <property type="match status" value="1"/>
</dbReference>
<dbReference type="SUPFAM" id="SSF51735">
    <property type="entry name" value="NAD(P)-binding Rossmann-fold domains"/>
    <property type="match status" value="1"/>
</dbReference>
<dbReference type="InterPro" id="IPR015815">
    <property type="entry name" value="HIBADH-related"/>
</dbReference>
<dbReference type="InterPro" id="IPR029154">
    <property type="entry name" value="HIBADH-like_NADP-bd"/>
</dbReference>
<feature type="domain" description="6-phosphogluconate dehydrogenase NADP-binding" evidence="3">
    <location>
        <begin position="9"/>
        <end position="171"/>
    </location>
</feature>
<dbReference type="EMBL" id="JAVUPU010000003">
    <property type="protein sequence ID" value="MDT9598812.1"/>
    <property type="molecule type" value="Genomic_DNA"/>
</dbReference>
<evidence type="ECO:0000256" key="1">
    <source>
        <dbReference type="ARBA" id="ARBA00023002"/>
    </source>
</evidence>
<proteinExistence type="predicted"/>
<name>A0ABU3Q667_9SPHN</name>
<dbReference type="PANTHER" id="PTHR43060">
    <property type="entry name" value="3-HYDROXYISOBUTYRATE DEHYDROGENASE-LIKE 1, MITOCHONDRIAL-RELATED"/>
    <property type="match status" value="1"/>
</dbReference>
<protein>
    <submittedName>
        <fullName evidence="5">NAD(P)-dependent oxidoreductase</fullName>
        <ecNumber evidence="5">1.1.-.-</ecNumber>
    </submittedName>
</protein>
<keyword evidence="6" id="KW-1185">Reference proteome</keyword>
<sequence length="319" mass="33897">MPERNFLPILFLGAGIMGAPMARNLHVAGFPVRVWNRTRSKLDILAASGVPVAEDLSTLATERRVVIAMLFDGQAVEDVLFEGDRHGVRLLDRMAPGSSLICMSSIPVDTACSHDERCRAHGIHYIDAPVSGGEQAAIAGSLSIMTGGDLEAVDAMGPLFEAMGTTITHIGGAGCGQLAKLANQMIVGVTIGAVAEALLLAKEKGADLPAVRQALLGGFARSEVLKQHGARMIDRDFTPGAHSVTQLKDLRAAGSLARSLHLDLPIASMVEHLFEELCEGGRGALDHSALYLLLEDRKMDERPANAMPLRQREDANEAG</sequence>
<dbReference type="RefSeq" id="WP_315725184.1">
    <property type="nucleotide sequence ID" value="NZ_JAVUPU010000003.1"/>
</dbReference>
<dbReference type="Gene3D" id="1.10.1040.10">
    <property type="entry name" value="N-(1-d-carboxylethyl)-l-norvaline Dehydrogenase, domain 2"/>
    <property type="match status" value="1"/>
</dbReference>
<dbReference type="Proteomes" id="UP001259572">
    <property type="component" value="Unassembled WGS sequence"/>
</dbReference>
<dbReference type="EC" id="1.1.-.-" evidence="5"/>
<reference evidence="5 6" key="1">
    <citation type="submission" date="2023-05" db="EMBL/GenBank/DDBJ databases">
        <authorList>
            <person name="Guo Y."/>
        </authorList>
    </citation>
    <scope>NUCLEOTIDE SEQUENCE [LARGE SCALE GENOMIC DNA]</scope>
    <source>
        <strain evidence="5 6">GR2756</strain>
    </source>
</reference>
<feature type="domain" description="3-hydroxyisobutyrate dehydrogenase-like NAD-binding" evidence="4">
    <location>
        <begin position="174"/>
        <end position="293"/>
    </location>
</feature>
<dbReference type="InterPro" id="IPR006115">
    <property type="entry name" value="6PGDH_NADP-bd"/>
</dbReference>
<keyword evidence="1 5" id="KW-0560">Oxidoreductase</keyword>
<gene>
    <name evidence="5" type="ORF">RQX22_07620</name>
</gene>
<comment type="caution">
    <text evidence="5">The sequence shown here is derived from an EMBL/GenBank/DDBJ whole genome shotgun (WGS) entry which is preliminary data.</text>
</comment>
<dbReference type="PIRSF" id="PIRSF000103">
    <property type="entry name" value="HIBADH"/>
    <property type="match status" value="1"/>
</dbReference>
<dbReference type="SUPFAM" id="SSF48179">
    <property type="entry name" value="6-phosphogluconate dehydrogenase C-terminal domain-like"/>
    <property type="match status" value="1"/>
</dbReference>
<organism evidence="5 6">
    <name type="scientific">Sphingosinicella rhizophila</name>
    <dbReference type="NCBI Taxonomy" id="3050082"/>
    <lineage>
        <taxon>Bacteria</taxon>
        <taxon>Pseudomonadati</taxon>
        <taxon>Pseudomonadota</taxon>
        <taxon>Alphaproteobacteria</taxon>
        <taxon>Sphingomonadales</taxon>
        <taxon>Sphingosinicellaceae</taxon>
        <taxon>Sphingosinicella</taxon>
    </lineage>
</organism>
<evidence type="ECO:0000259" key="4">
    <source>
        <dbReference type="Pfam" id="PF14833"/>
    </source>
</evidence>
<evidence type="ECO:0000313" key="6">
    <source>
        <dbReference type="Proteomes" id="UP001259572"/>
    </source>
</evidence>